<comment type="caution">
    <text evidence="1">The sequence shown here is derived from an EMBL/GenBank/DDBJ whole genome shotgun (WGS) entry which is preliminary data.</text>
</comment>
<dbReference type="Proteomes" id="UP000180280">
    <property type="component" value="Unassembled WGS sequence"/>
</dbReference>
<dbReference type="AlphaFoldDB" id="A0A1S1X5P0"/>
<evidence type="ECO:0000313" key="1">
    <source>
        <dbReference type="EMBL" id="OHX14769.1"/>
    </source>
</evidence>
<evidence type="ECO:0000313" key="4">
    <source>
        <dbReference type="Proteomes" id="UP000180280"/>
    </source>
</evidence>
<name>A0A1S1X5P0_9NEIS</name>
<sequence>MLPQSLEELDAIRDECRRMVAGRASLSAGASALPLPGLDAAADVAILLQLIPAINQRFGVAPGQMAGYDAARKQLLYQMIRRAGSALLGMEVTRTLLAAVLKKVAGRLAAKQALKLAPLLGWAANAAIGFAAMKYIGNSHIDDCYAVCRRMLEQGAATPE</sequence>
<accession>A0A1S1X5P0</accession>
<dbReference type="OrthoDB" id="2646363at2"/>
<keyword evidence="4" id="KW-1185">Reference proteome</keyword>
<dbReference type="Proteomes" id="UP000180088">
    <property type="component" value="Unassembled WGS sequence"/>
</dbReference>
<dbReference type="EMBL" id="MKCS01000001">
    <property type="protein sequence ID" value="OHX14769.1"/>
    <property type="molecule type" value="Genomic_DNA"/>
</dbReference>
<evidence type="ECO:0000313" key="2">
    <source>
        <dbReference type="EMBL" id="OHX16480.1"/>
    </source>
</evidence>
<organism evidence="1 3">
    <name type="scientific">Chromobacterium sphagni</name>
    <dbReference type="NCBI Taxonomy" id="1903179"/>
    <lineage>
        <taxon>Bacteria</taxon>
        <taxon>Pseudomonadati</taxon>
        <taxon>Pseudomonadota</taxon>
        <taxon>Betaproteobacteria</taxon>
        <taxon>Neisseriales</taxon>
        <taxon>Chromobacteriaceae</taxon>
        <taxon>Chromobacterium</taxon>
    </lineage>
</organism>
<dbReference type="EMBL" id="MKCT01000079">
    <property type="protein sequence ID" value="OHX16480.1"/>
    <property type="molecule type" value="Genomic_DNA"/>
</dbReference>
<dbReference type="STRING" id="1903179.BI347_15600"/>
<gene>
    <name evidence="2" type="ORF">BI344_21345</name>
    <name evidence="1" type="ORF">BI347_15600</name>
</gene>
<evidence type="ECO:0000313" key="3">
    <source>
        <dbReference type="Proteomes" id="UP000180088"/>
    </source>
</evidence>
<reference evidence="3 4" key="1">
    <citation type="submission" date="2016-09" db="EMBL/GenBank/DDBJ databases">
        <title>Chromobacterium muskegensis sp. nov., an insecticidal bacterium isolated from Sphagnum bogs.</title>
        <authorList>
            <person name="Sparks M.E."/>
            <person name="Blackburn M.B."/>
            <person name="Gundersen-Rindal D.E."/>
            <person name="Mitchell A."/>
            <person name="Farrar R."/>
            <person name="Kuhar D."/>
        </authorList>
    </citation>
    <scope>NUCLEOTIDE SEQUENCE [LARGE SCALE GENOMIC DNA]</scope>
    <source>
        <strain evidence="2 4">14B-1</strain>
        <strain evidence="1 3">37-2</strain>
    </source>
</reference>
<dbReference type="RefSeq" id="WP_071114704.1">
    <property type="nucleotide sequence ID" value="NZ_MKCS01000001.1"/>
</dbReference>
<protein>
    <recommendedName>
        <fullName evidence="5">DUF697 domain-containing protein</fullName>
    </recommendedName>
</protein>
<proteinExistence type="predicted"/>
<evidence type="ECO:0008006" key="5">
    <source>
        <dbReference type="Google" id="ProtNLM"/>
    </source>
</evidence>